<dbReference type="PANTHER" id="PTHR43344:SF13">
    <property type="entry name" value="PHOSPHATASE RV3661-RELATED"/>
    <property type="match status" value="1"/>
</dbReference>
<accession>A0A432MQV8</accession>
<dbReference type="OrthoDB" id="25607at2"/>
<evidence type="ECO:0000256" key="3">
    <source>
        <dbReference type="ARBA" id="ARBA00022842"/>
    </source>
</evidence>
<dbReference type="Gene3D" id="3.40.50.1000">
    <property type="entry name" value="HAD superfamily/HAD-like"/>
    <property type="match status" value="1"/>
</dbReference>
<evidence type="ECO:0000313" key="5">
    <source>
        <dbReference type="Proteomes" id="UP000280296"/>
    </source>
</evidence>
<evidence type="ECO:0000256" key="2">
    <source>
        <dbReference type="ARBA" id="ARBA00022801"/>
    </source>
</evidence>
<dbReference type="SUPFAM" id="SSF56784">
    <property type="entry name" value="HAD-like"/>
    <property type="match status" value="1"/>
</dbReference>
<dbReference type="Gene3D" id="1.20.1440.100">
    <property type="entry name" value="SG protein - dephosphorylation function"/>
    <property type="match status" value="1"/>
</dbReference>
<reference evidence="4 5" key="2">
    <citation type="submission" date="2019-01" db="EMBL/GenBank/DDBJ databases">
        <title>Tautonia sociabilis, a novel thermotolerant planctomycete of Isosphaeraceae family, isolated from a 4000 m deep subterranean habitat.</title>
        <authorList>
            <person name="Kovaleva O.L."/>
            <person name="Elcheninov A.G."/>
            <person name="Van Heerden E."/>
            <person name="Toshchakov S.V."/>
            <person name="Novikov A."/>
            <person name="Bonch-Osmolovskaya E.A."/>
            <person name="Kublanov I.V."/>
        </authorList>
    </citation>
    <scope>NUCLEOTIDE SEQUENCE [LARGE SCALE GENOMIC DNA]</scope>
    <source>
        <strain evidence="4 5">GM2012</strain>
    </source>
</reference>
<dbReference type="GO" id="GO:0046872">
    <property type="term" value="F:metal ion binding"/>
    <property type="evidence" value="ECO:0007669"/>
    <property type="project" value="UniProtKB-KW"/>
</dbReference>
<name>A0A432MQV8_9BACT</name>
<dbReference type="GO" id="GO:0016787">
    <property type="term" value="F:hydrolase activity"/>
    <property type="evidence" value="ECO:0007669"/>
    <property type="project" value="UniProtKB-KW"/>
</dbReference>
<evidence type="ECO:0000313" key="4">
    <source>
        <dbReference type="EMBL" id="RUL89639.1"/>
    </source>
</evidence>
<organism evidence="4 5">
    <name type="scientific">Tautonia sociabilis</name>
    <dbReference type="NCBI Taxonomy" id="2080755"/>
    <lineage>
        <taxon>Bacteria</taxon>
        <taxon>Pseudomonadati</taxon>
        <taxon>Planctomycetota</taxon>
        <taxon>Planctomycetia</taxon>
        <taxon>Isosphaerales</taxon>
        <taxon>Isosphaeraceae</taxon>
        <taxon>Tautonia</taxon>
    </lineage>
</organism>
<dbReference type="NCBIfam" id="TIGR01490">
    <property type="entry name" value="HAD-SF-IB-hyp1"/>
    <property type="match status" value="1"/>
</dbReference>
<reference evidence="4 5" key="1">
    <citation type="submission" date="2018-12" db="EMBL/GenBank/DDBJ databases">
        <authorList>
            <person name="Toschakov S.V."/>
        </authorList>
    </citation>
    <scope>NUCLEOTIDE SEQUENCE [LARGE SCALE GENOMIC DNA]</scope>
    <source>
        <strain evidence="4 5">GM2012</strain>
    </source>
</reference>
<dbReference type="Proteomes" id="UP000280296">
    <property type="component" value="Unassembled WGS sequence"/>
</dbReference>
<keyword evidence="3" id="KW-0460">Magnesium</keyword>
<evidence type="ECO:0000256" key="1">
    <source>
        <dbReference type="ARBA" id="ARBA00022723"/>
    </source>
</evidence>
<keyword evidence="2 4" id="KW-0378">Hydrolase</keyword>
<comment type="caution">
    <text evidence="4">The sequence shown here is derived from an EMBL/GenBank/DDBJ whole genome shotgun (WGS) entry which is preliminary data.</text>
</comment>
<dbReference type="InterPro" id="IPR006385">
    <property type="entry name" value="HAD_hydro_SerB1"/>
</dbReference>
<dbReference type="NCBIfam" id="TIGR01488">
    <property type="entry name" value="HAD-SF-IB"/>
    <property type="match status" value="1"/>
</dbReference>
<keyword evidence="1" id="KW-0479">Metal-binding</keyword>
<sequence length="237" mass="26454">MTWPNFDEPPSVAFLDVDGTLLAETTSYLYAKLLRRRGMIDQSILLRAALHGFRHKFGRLDYGRLLEYGFRLIRDIPLVELERAAYENFKDHVRPRLYEGVVDHLNRLRAGGTPLVLVSSSPAAVISPLGIYLGCSDLITTPIRVEDGRIAGLGPGPPCYGEGKLYWASRWAEERGIAMDAAVAYADNWSDRALLERVGRAVVVGPGRRLRKLAMLRGWTIVTPRSPRIGRRASPGE</sequence>
<dbReference type="RefSeq" id="WP_126723314.1">
    <property type="nucleotide sequence ID" value="NZ_RYZH01000001.1"/>
</dbReference>
<dbReference type="AlphaFoldDB" id="A0A432MQV8"/>
<dbReference type="PROSITE" id="PS01228">
    <property type="entry name" value="COF_1"/>
    <property type="match status" value="1"/>
</dbReference>
<dbReference type="EMBL" id="RYZH01000001">
    <property type="protein sequence ID" value="RUL89639.1"/>
    <property type="molecule type" value="Genomic_DNA"/>
</dbReference>
<dbReference type="Pfam" id="PF12710">
    <property type="entry name" value="HAD"/>
    <property type="match status" value="1"/>
</dbReference>
<dbReference type="InterPro" id="IPR036412">
    <property type="entry name" value="HAD-like_sf"/>
</dbReference>
<keyword evidence="5" id="KW-1185">Reference proteome</keyword>
<dbReference type="PANTHER" id="PTHR43344">
    <property type="entry name" value="PHOSPHOSERINE PHOSPHATASE"/>
    <property type="match status" value="1"/>
</dbReference>
<dbReference type="InterPro" id="IPR023214">
    <property type="entry name" value="HAD_sf"/>
</dbReference>
<protein>
    <submittedName>
        <fullName evidence="4">HAD-IB family hydrolase</fullName>
    </submittedName>
</protein>
<dbReference type="InterPro" id="IPR050582">
    <property type="entry name" value="HAD-like_SerB"/>
</dbReference>
<proteinExistence type="predicted"/>
<gene>
    <name evidence="4" type="ORF">TsocGM_00250</name>
</gene>